<keyword evidence="5 6" id="KW-0482">Metalloprotease</keyword>
<evidence type="ECO:0000313" key="9">
    <source>
        <dbReference type="EMBL" id="SYX82008.1"/>
    </source>
</evidence>
<dbReference type="InterPro" id="IPR001333">
    <property type="entry name" value="Peptidase_M32_Taq"/>
</dbReference>
<dbReference type="Gene3D" id="1.10.1370.20">
    <property type="entry name" value="Oligoendopeptidase f, C-terminal domain"/>
    <property type="match status" value="1"/>
</dbReference>
<gene>
    <name evidence="9" type="ORF">PBLR_10428</name>
</gene>
<keyword evidence="3 6" id="KW-0378">Hydrolase</keyword>
<keyword evidence="2 6" id="KW-0479">Metal-binding</keyword>
<evidence type="ECO:0000259" key="8">
    <source>
        <dbReference type="Pfam" id="PF08439"/>
    </source>
</evidence>
<dbReference type="GO" id="GO:0004222">
    <property type="term" value="F:metalloendopeptidase activity"/>
    <property type="evidence" value="ECO:0007669"/>
    <property type="project" value="InterPro"/>
</dbReference>
<accession>A0A383R4X4</accession>
<dbReference type="EMBL" id="LS992241">
    <property type="protein sequence ID" value="SYX82008.1"/>
    <property type="molecule type" value="Genomic_DNA"/>
</dbReference>
<dbReference type="InterPro" id="IPR011977">
    <property type="entry name" value="Pept_M3B_clade3"/>
</dbReference>
<sequence>MDKLSQLKGVCTMKQPLSQTWDLDVIFEGGSESEALQASLSSGEQKITSITNELKTMTIPQSVEEAQQLARLTQQLQQMLVKLSEAGSYIGCLTAQNVKDKKAIQLSDRVRSIGARLVTLNTLYDEILRGMDEQVWSDFVALPEIAGISFNLTERREWAREKMSPEKEALVGDLATDGYHGWGASYNTIVSHFRITHEENGEIVHLSAGQADNKLSDAERSVREDMFAKWEEAWGERADYCADALNRIAGFRLKLYENRGWNEVLKEPLAYNRMSQATLNTMWDTIVRNKQPFVKYLERKAKLLGVEKLTWCDVEAPLGSTQSKISYDEGARTIVEQFEKFSPRLAKFAVNAFEKRWIEAEDRPGKRPGGFCTSMPASNETRIFMTYAGTPSNVSTLAHELGHGYHTHVMEDLPTFAQSYAMNVAETASTFAEMIVSDSAVKQAKDEKEKLALLEDKLQRSIAFYMNIHARFLFETRFYEKRKQGVLSSEELCSLMEEAQKEAYCGALDSYHPHFWASKLHFYLTGTPFYNFPYTFGYLFSTGLYARALEEGESFAAKYDALLRDTAVMTVEDLAQKHLGVDLTKPDFWQSAIDVTLQDVELFLQMTE</sequence>
<dbReference type="InterPro" id="IPR013647">
    <property type="entry name" value="OligopepF_N_dom"/>
</dbReference>
<keyword evidence="4 6" id="KW-0862">Zinc</keyword>
<dbReference type="PANTHER" id="PTHR34217:SF1">
    <property type="entry name" value="CARBOXYPEPTIDASE 1"/>
    <property type="match status" value="1"/>
</dbReference>
<evidence type="ECO:0000256" key="4">
    <source>
        <dbReference type="ARBA" id="ARBA00022833"/>
    </source>
</evidence>
<dbReference type="GO" id="GO:0006508">
    <property type="term" value="P:proteolysis"/>
    <property type="evidence" value="ECO:0007669"/>
    <property type="project" value="UniProtKB-KW"/>
</dbReference>
<organism evidence="9 10">
    <name type="scientific">Paenibacillus alvei</name>
    <name type="common">Bacillus alvei</name>
    <dbReference type="NCBI Taxonomy" id="44250"/>
    <lineage>
        <taxon>Bacteria</taxon>
        <taxon>Bacillati</taxon>
        <taxon>Bacillota</taxon>
        <taxon>Bacilli</taxon>
        <taxon>Bacillales</taxon>
        <taxon>Paenibacillaceae</taxon>
        <taxon>Paenibacillus</taxon>
    </lineage>
</organism>
<dbReference type="InterPro" id="IPR001567">
    <property type="entry name" value="Pept_M3A_M3B_dom"/>
</dbReference>
<feature type="domain" description="Peptidase M3A/M3B catalytic" evidence="7">
    <location>
        <begin position="216"/>
        <end position="593"/>
    </location>
</feature>
<dbReference type="SUPFAM" id="SSF55486">
    <property type="entry name" value="Metalloproteases ('zincins'), catalytic domain"/>
    <property type="match status" value="1"/>
</dbReference>
<evidence type="ECO:0000256" key="6">
    <source>
        <dbReference type="RuleBase" id="RU003435"/>
    </source>
</evidence>
<dbReference type="NCBIfam" id="TIGR02290">
    <property type="entry name" value="M3_fam_3"/>
    <property type="match status" value="1"/>
</dbReference>
<protein>
    <submittedName>
        <fullName evidence="9">Oligoendopeptidase</fullName>
    </submittedName>
</protein>
<dbReference type="PANTHER" id="PTHR34217">
    <property type="entry name" value="METAL-DEPENDENT CARBOXYPEPTIDASE"/>
    <property type="match status" value="1"/>
</dbReference>
<evidence type="ECO:0000256" key="5">
    <source>
        <dbReference type="ARBA" id="ARBA00023049"/>
    </source>
</evidence>
<comment type="cofactor">
    <cofactor evidence="6">
        <name>Zn(2+)</name>
        <dbReference type="ChEBI" id="CHEBI:29105"/>
    </cofactor>
    <text evidence="6">Binds 1 zinc ion.</text>
</comment>
<feature type="domain" description="Oligopeptidase F N-terminal" evidence="8">
    <location>
        <begin position="131"/>
        <end position="194"/>
    </location>
</feature>
<reference evidence="10" key="1">
    <citation type="submission" date="2018-08" db="EMBL/GenBank/DDBJ databases">
        <authorList>
            <person name="Chevrot R."/>
        </authorList>
    </citation>
    <scope>NUCLEOTIDE SEQUENCE [LARGE SCALE GENOMIC DNA]</scope>
</reference>
<dbReference type="CDD" id="cd09607">
    <property type="entry name" value="M3B_PepF"/>
    <property type="match status" value="1"/>
</dbReference>
<comment type="similarity">
    <text evidence="6">Belongs to the peptidase M3 family.</text>
</comment>
<evidence type="ECO:0000256" key="2">
    <source>
        <dbReference type="ARBA" id="ARBA00022723"/>
    </source>
</evidence>
<dbReference type="GO" id="GO:0004181">
    <property type="term" value="F:metallocarboxypeptidase activity"/>
    <property type="evidence" value="ECO:0007669"/>
    <property type="project" value="InterPro"/>
</dbReference>
<dbReference type="Gene3D" id="1.20.140.70">
    <property type="entry name" value="Oligopeptidase f, N-terminal domain"/>
    <property type="match status" value="1"/>
</dbReference>
<name>A0A383R4X4_PAEAL</name>
<dbReference type="InterPro" id="IPR042088">
    <property type="entry name" value="OligoPept_F_C"/>
</dbReference>
<evidence type="ECO:0000256" key="1">
    <source>
        <dbReference type="ARBA" id="ARBA00022670"/>
    </source>
</evidence>
<keyword evidence="1 6" id="KW-0645">Protease</keyword>
<evidence type="ECO:0000256" key="3">
    <source>
        <dbReference type="ARBA" id="ARBA00022801"/>
    </source>
</evidence>
<evidence type="ECO:0000313" key="10">
    <source>
        <dbReference type="Proteomes" id="UP000304148"/>
    </source>
</evidence>
<dbReference type="GO" id="GO:0046872">
    <property type="term" value="F:metal ion binding"/>
    <property type="evidence" value="ECO:0007669"/>
    <property type="project" value="UniProtKB-UniRule"/>
</dbReference>
<dbReference type="Pfam" id="PF01432">
    <property type="entry name" value="Peptidase_M3"/>
    <property type="match status" value="1"/>
</dbReference>
<dbReference type="AlphaFoldDB" id="A0A383R4X4"/>
<dbReference type="InterPro" id="IPR034006">
    <property type="entry name" value="M3B_PepF_2"/>
</dbReference>
<dbReference type="Pfam" id="PF08439">
    <property type="entry name" value="Peptidase_M3_N"/>
    <property type="match status" value="1"/>
</dbReference>
<dbReference type="Proteomes" id="UP000304148">
    <property type="component" value="Chromosome"/>
</dbReference>
<proteinExistence type="inferred from homology"/>
<evidence type="ECO:0000259" key="7">
    <source>
        <dbReference type="Pfam" id="PF01432"/>
    </source>
</evidence>